<feature type="domain" description="RDRP core" evidence="3">
    <location>
        <begin position="306"/>
        <end position="938"/>
    </location>
</feature>
<dbReference type="GO" id="GO:0031380">
    <property type="term" value="C:nuclear RNA-directed RNA polymerase complex"/>
    <property type="evidence" value="ECO:0007669"/>
    <property type="project" value="TreeGrafter"/>
</dbReference>
<dbReference type="InterPro" id="IPR057596">
    <property type="entry name" value="RDRP_core"/>
</dbReference>
<protein>
    <recommendedName>
        <fullName evidence="1">RNA-dependent RNA polymerase</fullName>
        <ecNumber evidence="1">2.7.7.48</ecNumber>
    </recommendedName>
</protein>
<dbReference type="AlphaFoldDB" id="A0A8H7F3F9"/>
<keyword evidence="1" id="KW-0808">Transferase</keyword>
<keyword evidence="1" id="KW-0696">RNA-directed RNA polymerase</keyword>
<dbReference type="Pfam" id="PF05183">
    <property type="entry name" value="RdRP"/>
    <property type="match status" value="1"/>
</dbReference>
<dbReference type="PANTHER" id="PTHR23079:SF14">
    <property type="entry name" value="RNA-DEPENDENT RNA POLYMERASE"/>
    <property type="match status" value="1"/>
</dbReference>
<dbReference type="EMBL" id="JABXXO010000006">
    <property type="protein sequence ID" value="KAF7775989.1"/>
    <property type="molecule type" value="Genomic_DNA"/>
</dbReference>
<keyword evidence="1" id="KW-0694">RNA-binding</keyword>
<feature type="region of interest" description="Disordered" evidence="2">
    <location>
        <begin position="88"/>
        <end position="167"/>
    </location>
</feature>
<organism evidence="4 5">
    <name type="scientific">Agaricus bisporus var. burnettii</name>
    <dbReference type="NCBI Taxonomy" id="192524"/>
    <lineage>
        <taxon>Eukaryota</taxon>
        <taxon>Fungi</taxon>
        <taxon>Dikarya</taxon>
        <taxon>Basidiomycota</taxon>
        <taxon>Agaricomycotina</taxon>
        <taxon>Agaricomycetes</taxon>
        <taxon>Agaricomycetidae</taxon>
        <taxon>Agaricales</taxon>
        <taxon>Agaricineae</taxon>
        <taxon>Agaricaceae</taxon>
        <taxon>Agaricus</taxon>
    </lineage>
</organism>
<dbReference type="InterPro" id="IPR007855">
    <property type="entry name" value="RDRP"/>
</dbReference>
<accession>A0A8H7F3F9</accession>
<dbReference type="GO" id="GO:0003968">
    <property type="term" value="F:RNA-directed RNA polymerase activity"/>
    <property type="evidence" value="ECO:0007669"/>
    <property type="project" value="UniProtKB-KW"/>
</dbReference>
<sequence length="1154" mass="130337">MISALAPLKHNLISHSISLLKTLLNLAKIKTKALNFFPPVMKPEPISRVSSGAYSQSQASDLEYSTFGTDADFWTCAAEILDSETVEAKATSSSNGSRTSNSESLGTVTTSSVTSASPPIFEDKKLKRSLDETDPELDKLEQSKKKARTDGPCLPERPSKKSEEPFVNLSPPQLLQRFIDYRRIPYSIQWELARRVSRGLSSWSQQSEDEPAPITIPNLDDLQSETNSEGAKKIGKLYSSDRTNNTFAQFNEYERRATDPWPQLDKEEAYMSQCTNAEELDPERGRVHFLATLIAERSPDNKKFLKIELNAAKLGPSNSFSRHFGSKYFLRLSMSDSRLGQAHHLNILDYLRKPVILCQHIFRAFYLKDQHVYYFRTNEVWDVGKQIISPLLSSSGLSFMEFVQWHNPIELNQRQTMAKWASRFALGLSPSILGFTLDEKNISFIKDIRSNVNSDMTDGAGYITRHLLQKLSVLHNWGNRPSAIQVRVRGSKGLLVENPDVKDESLSIKLRPSLMKIDYRSPLDATHRTIDILHAAHARTPTRISTDVIINLYENGVKFESLCGLMKRSIDGIIASLINCLGDAYDPNTLGSLKALLALWVSYERAGSVIMSRRAREDVALTRINGFSGDVLTKEGVQEPNGLDDVLEHSTDWFPDRVSGCPSSLEETIIEFLDSGFHPQTCPVLREKMHKVVRSAISRAVENYTIELPFSAGAWIIPDPSGCLGSNEVFFQCSRSLPALDGTETHIITGDVLITRDPCRLPTDVQKWKAIDVPELHQYKDVIILSVQGPRRAADWLAGGDYDGDKAKLIWQPELVQDFVNAHPSFADPPLNLDSKFEIENKQVHEFLAEIEGCSEDNKINEVQKYLLGTLKDFTLVGKYSNFHEVSVYTNGYKSKETKLLAYMFTTILDGRKTGKTVRRDVLKADSAKYETRQLCWKEKYTPTAQLMLRGNTFKVKRNPKFIMEKLSDYGQGLKEDSLKSVEKQIEHCTNEEDPALTEPYKEVVQRVEHLRTLANGDIPASMLEADLDLIKKHVKEIFDEHKSIHKEAASGGVSFTSLPIGKRQDALRKVSRDFHSKPEQSKFLLMSANDVERVKASYAYVFDWKQSHSPSRFPWNVAFRSLCVLKCGEDVKPVDRRFYDHMSVKLSRSAGHS</sequence>
<keyword evidence="1" id="KW-0548">Nucleotidyltransferase</keyword>
<name>A0A8H7F3F9_AGABI</name>
<comment type="caution">
    <text evidence="4">The sequence shown here is derived from an EMBL/GenBank/DDBJ whole genome shotgun (WGS) entry which is preliminary data.</text>
</comment>
<feature type="region of interest" description="Disordered" evidence="2">
    <location>
        <begin position="203"/>
        <end position="225"/>
    </location>
</feature>
<comment type="catalytic activity">
    <reaction evidence="1">
        <text>RNA(n) + a ribonucleoside 5'-triphosphate = RNA(n+1) + diphosphate</text>
        <dbReference type="Rhea" id="RHEA:21248"/>
        <dbReference type="Rhea" id="RHEA-COMP:14527"/>
        <dbReference type="Rhea" id="RHEA-COMP:17342"/>
        <dbReference type="ChEBI" id="CHEBI:33019"/>
        <dbReference type="ChEBI" id="CHEBI:61557"/>
        <dbReference type="ChEBI" id="CHEBI:140395"/>
        <dbReference type="EC" id="2.7.7.48"/>
    </reaction>
</comment>
<gene>
    <name evidence="4" type="ORF">Agabi119p4_4382</name>
</gene>
<evidence type="ECO:0000313" key="5">
    <source>
        <dbReference type="Proteomes" id="UP000629468"/>
    </source>
</evidence>
<dbReference type="EC" id="2.7.7.48" evidence="1"/>
<evidence type="ECO:0000259" key="3">
    <source>
        <dbReference type="Pfam" id="PF05183"/>
    </source>
</evidence>
<dbReference type="GO" id="GO:0003723">
    <property type="term" value="F:RNA binding"/>
    <property type="evidence" value="ECO:0007669"/>
    <property type="project" value="UniProtKB-KW"/>
</dbReference>
<feature type="compositionally biased region" description="Low complexity" evidence="2">
    <location>
        <begin position="91"/>
        <end position="117"/>
    </location>
</feature>
<dbReference type="PANTHER" id="PTHR23079">
    <property type="entry name" value="RNA-DEPENDENT RNA POLYMERASE"/>
    <property type="match status" value="1"/>
</dbReference>
<comment type="similarity">
    <text evidence="1">Belongs to the RdRP family.</text>
</comment>
<feature type="compositionally biased region" description="Basic and acidic residues" evidence="2">
    <location>
        <begin position="121"/>
        <end position="144"/>
    </location>
</feature>
<dbReference type="Proteomes" id="UP000629468">
    <property type="component" value="Unassembled WGS sequence"/>
</dbReference>
<evidence type="ECO:0000256" key="2">
    <source>
        <dbReference type="SAM" id="MobiDB-lite"/>
    </source>
</evidence>
<dbReference type="GO" id="GO:0030422">
    <property type="term" value="P:siRNA processing"/>
    <property type="evidence" value="ECO:0007669"/>
    <property type="project" value="TreeGrafter"/>
</dbReference>
<evidence type="ECO:0000256" key="1">
    <source>
        <dbReference type="RuleBase" id="RU363098"/>
    </source>
</evidence>
<proteinExistence type="inferred from homology"/>
<reference evidence="4 5" key="1">
    <citation type="journal article" name="Sci. Rep.">
        <title>Telomere-to-telomere assembled and centromere annotated genomes of the two main subspecies of the button mushroom Agaricus bisporus reveal especially polymorphic chromosome ends.</title>
        <authorList>
            <person name="Sonnenberg A.S.M."/>
            <person name="Sedaghat-Telgerd N."/>
            <person name="Lavrijssen B."/>
            <person name="Ohm R.A."/>
            <person name="Hendrickx P.M."/>
            <person name="Scholtmeijer K."/>
            <person name="Baars J.J.P."/>
            <person name="van Peer A."/>
        </authorList>
    </citation>
    <scope>NUCLEOTIDE SEQUENCE [LARGE SCALE GENOMIC DNA]</scope>
    <source>
        <strain evidence="4 5">H119_p4</strain>
    </source>
</reference>
<evidence type="ECO:0000313" key="4">
    <source>
        <dbReference type="EMBL" id="KAF7775989.1"/>
    </source>
</evidence>